<dbReference type="InterPro" id="IPR024019">
    <property type="entry name" value="CHP04096"/>
</dbReference>
<feature type="non-terminal residue" evidence="1">
    <location>
        <position position="251"/>
    </location>
</feature>
<dbReference type="NCBIfam" id="TIGR04096">
    <property type="entry name" value="dnd_rel_methyl"/>
    <property type="match status" value="1"/>
</dbReference>
<gene>
    <name evidence="1" type="ORF">METZ01_LOCUS460086</name>
</gene>
<evidence type="ECO:0008006" key="2">
    <source>
        <dbReference type="Google" id="ProtNLM"/>
    </source>
</evidence>
<organism evidence="1">
    <name type="scientific">marine metagenome</name>
    <dbReference type="NCBI Taxonomy" id="408172"/>
    <lineage>
        <taxon>unclassified sequences</taxon>
        <taxon>metagenomes</taxon>
        <taxon>ecological metagenomes</taxon>
    </lineage>
</organism>
<reference evidence="1" key="1">
    <citation type="submission" date="2018-05" db="EMBL/GenBank/DDBJ databases">
        <authorList>
            <person name="Lanie J.A."/>
            <person name="Ng W.-L."/>
            <person name="Kazmierczak K.M."/>
            <person name="Andrzejewski T.M."/>
            <person name="Davidsen T.M."/>
            <person name="Wayne K.J."/>
            <person name="Tettelin H."/>
            <person name="Glass J.I."/>
            <person name="Rusch D."/>
            <person name="Podicherti R."/>
            <person name="Tsui H.-C.T."/>
            <person name="Winkler M.E."/>
        </authorList>
    </citation>
    <scope>NUCLEOTIDE SEQUENCE</scope>
</reference>
<proteinExistence type="predicted"/>
<dbReference type="AlphaFoldDB" id="A0A383AHI9"/>
<protein>
    <recommendedName>
        <fullName evidence="2">DNA phosphorothioation-associated methyltransferase</fullName>
    </recommendedName>
</protein>
<name>A0A383AHI9_9ZZZZ</name>
<sequence length="251" mass="27927">MAVDAGLLTSGSTFFDYGCGYGDDIRLLNASGFEAAGWDPYFRPDAERAEASVVNLGFVANVIENPAERTQALRGAWDLCTSVLLVAVRSFSDMKGDCGRAYSDGCVTGRRTFQKFFDQTELKNWVGGTLGVEPVPLAPGVVVLFRDDQNRQAFVADRFRRSLRISSERRANALYEAHQELLDSFLQMFALRGRLPHEDEWERMAELGECVGTGRQALGVLRRVLGSEILENIRTRRAEDLAVFLALEKFG</sequence>
<accession>A0A383AHI9</accession>
<evidence type="ECO:0000313" key="1">
    <source>
        <dbReference type="EMBL" id="SVE07232.1"/>
    </source>
</evidence>
<dbReference type="EMBL" id="UINC01192209">
    <property type="protein sequence ID" value="SVE07232.1"/>
    <property type="molecule type" value="Genomic_DNA"/>
</dbReference>